<proteinExistence type="inferred from homology"/>
<dbReference type="NCBIfam" id="TIGR03053">
    <property type="entry name" value="PS_I_psaM"/>
    <property type="match status" value="1"/>
</dbReference>
<keyword evidence="6 7" id="KW-0472">Membrane</keyword>
<sequence length="30" mass="3361">MITENQIFLALFIALINGILAVRLGIKLYV</sequence>
<evidence type="ECO:0000256" key="6">
    <source>
        <dbReference type="ARBA" id="ARBA00023136"/>
    </source>
</evidence>
<evidence type="ECO:0000256" key="7">
    <source>
        <dbReference type="HAMAP-Rule" id="MF_00828"/>
    </source>
</evidence>
<comment type="subcellular location">
    <subcellularLocation>
        <location evidence="7">Plastid</location>
        <location evidence="7">Chloroplast thylakoid membrane</location>
        <topology evidence="7">Single-pass membrane protein</topology>
    </subcellularLocation>
</comment>
<dbReference type="InterPro" id="IPR010010">
    <property type="entry name" value="PSI_PsaM"/>
</dbReference>
<dbReference type="Pfam" id="PF07465">
    <property type="entry name" value="PsaM"/>
    <property type="match status" value="1"/>
</dbReference>
<keyword evidence="5 7" id="KW-0793">Thylakoid</keyword>
<dbReference type="InterPro" id="IPR037279">
    <property type="entry name" value="PSI_PsaM_sf"/>
</dbReference>
<dbReference type="GO" id="GO:0015979">
    <property type="term" value="P:photosynthesis"/>
    <property type="evidence" value="ECO:0007669"/>
    <property type="project" value="UniProtKB-UniRule"/>
</dbReference>
<dbReference type="SUPFAM" id="SSF81548">
    <property type="entry name" value="Subunit XII of photosystem I reaction centre, PsaM"/>
    <property type="match status" value="1"/>
</dbReference>
<evidence type="ECO:0000256" key="4">
    <source>
        <dbReference type="ARBA" id="ARBA00022989"/>
    </source>
</evidence>
<keyword evidence="8" id="KW-0150">Chloroplast</keyword>
<accession>A0A2Z4MAR3</accession>
<comment type="similarity">
    <text evidence="7">Belongs to the PsaM family.</text>
</comment>
<keyword evidence="4 7" id="KW-1133">Transmembrane helix</keyword>
<dbReference type="GO" id="GO:0009535">
    <property type="term" value="C:chloroplast thylakoid membrane"/>
    <property type="evidence" value="ECO:0007669"/>
    <property type="project" value="UniProtKB-SubCell"/>
</dbReference>
<organism evidence="8">
    <name type="scientific">Scotinosphaera sp. NIES-154</name>
    <dbReference type="NCBI Taxonomy" id="2249731"/>
    <lineage>
        <taxon>Eukaryota</taxon>
        <taxon>Viridiplantae</taxon>
        <taxon>Chlorophyta</taxon>
        <taxon>core chlorophytes</taxon>
        <taxon>Ulvophyceae</taxon>
        <taxon>Scotinosphaerales</taxon>
        <taxon>Scotinosphaeraceae</taxon>
        <taxon>Scotinosphaera</taxon>
    </lineage>
</organism>
<evidence type="ECO:0000256" key="5">
    <source>
        <dbReference type="ARBA" id="ARBA00023078"/>
    </source>
</evidence>
<dbReference type="AlphaFoldDB" id="A0A2Z4MAR3"/>
<gene>
    <name evidence="7 8" type="primary">psaM</name>
</gene>
<keyword evidence="1 7" id="KW-0602">Photosynthesis</keyword>
<evidence type="ECO:0000256" key="1">
    <source>
        <dbReference type="ARBA" id="ARBA00022531"/>
    </source>
</evidence>
<evidence type="ECO:0000313" key="8">
    <source>
        <dbReference type="EMBL" id="AWX53477.1"/>
    </source>
</evidence>
<dbReference type="GO" id="GO:0009522">
    <property type="term" value="C:photosystem I"/>
    <property type="evidence" value="ECO:0007669"/>
    <property type="project" value="UniProtKB-KW"/>
</dbReference>
<dbReference type="EMBL" id="MG721921">
    <property type="protein sequence ID" value="AWX53477.1"/>
    <property type="molecule type" value="Genomic_DNA"/>
</dbReference>
<protein>
    <recommendedName>
        <fullName evidence="7">Photosystem I reaction center subunit XII</fullName>
    </recommendedName>
    <alternativeName>
        <fullName evidence="7">PSI-M</fullName>
    </alternativeName>
</protein>
<keyword evidence="2 7" id="KW-0812">Transmembrane</keyword>
<name>A0A2Z4MAR3_9CHLO</name>
<dbReference type="HAMAP" id="MF_00828">
    <property type="entry name" value="PSI_PsaM"/>
    <property type="match status" value="1"/>
</dbReference>
<evidence type="ECO:0000256" key="3">
    <source>
        <dbReference type="ARBA" id="ARBA00022836"/>
    </source>
</evidence>
<evidence type="ECO:0000256" key="2">
    <source>
        <dbReference type="ARBA" id="ARBA00022692"/>
    </source>
</evidence>
<reference evidence="8" key="1">
    <citation type="submission" date="2017-12" db="EMBL/GenBank/DDBJ databases">
        <title>Resolution of core Chlorophyta phylogeny using heterogeneous models with AT-rich chloroplast sequence data.</title>
        <authorList>
            <person name="Fang L."/>
        </authorList>
    </citation>
    <scope>NUCLEOTIDE SEQUENCE</scope>
</reference>
<geneLocation type="chloroplast" evidence="8"/>
<keyword evidence="8" id="KW-0934">Plastid</keyword>
<feature type="transmembrane region" description="Helical" evidence="7">
    <location>
        <begin position="6"/>
        <end position="26"/>
    </location>
</feature>
<keyword evidence="3 7" id="KW-0603">Photosystem I</keyword>